<keyword evidence="3" id="KW-1185">Reference proteome</keyword>
<dbReference type="Ensembl" id="ENSGMOT00000037085.1">
    <property type="protein sequence ID" value="ENSGMOP00000036472.1"/>
    <property type="gene ID" value="ENSGMOG00000033049.1"/>
</dbReference>
<name>A0A8C5ATT3_GADMO</name>
<feature type="compositionally biased region" description="Basic and acidic residues" evidence="1">
    <location>
        <begin position="106"/>
        <end position="122"/>
    </location>
</feature>
<reference evidence="2" key="1">
    <citation type="submission" date="2025-08" db="UniProtKB">
        <authorList>
            <consortium name="Ensembl"/>
        </authorList>
    </citation>
    <scope>IDENTIFICATION</scope>
</reference>
<evidence type="ECO:0000256" key="1">
    <source>
        <dbReference type="SAM" id="MobiDB-lite"/>
    </source>
</evidence>
<feature type="region of interest" description="Disordered" evidence="1">
    <location>
        <begin position="1"/>
        <end position="122"/>
    </location>
</feature>
<accession>A0A8C5ATT3</accession>
<evidence type="ECO:0000313" key="3">
    <source>
        <dbReference type="Proteomes" id="UP000694546"/>
    </source>
</evidence>
<sequence length="122" mass="14066">MFGGHPKGNSLLPCRDARWISSPQHPLPLEARRPQHSLPLEARRPQHPLPLEARRPQHPLPLEARRPQHPLPLEARRPQHTLPLEARRPPHTQWPEVCLPAGRRGILRDGQRRRGRRAEPAP</sequence>
<organism evidence="2 3">
    <name type="scientific">Gadus morhua</name>
    <name type="common">Atlantic cod</name>
    <dbReference type="NCBI Taxonomy" id="8049"/>
    <lineage>
        <taxon>Eukaryota</taxon>
        <taxon>Metazoa</taxon>
        <taxon>Chordata</taxon>
        <taxon>Craniata</taxon>
        <taxon>Vertebrata</taxon>
        <taxon>Euteleostomi</taxon>
        <taxon>Actinopterygii</taxon>
        <taxon>Neopterygii</taxon>
        <taxon>Teleostei</taxon>
        <taxon>Neoteleostei</taxon>
        <taxon>Acanthomorphata</taxon>
        <taxon>Zeiogadaria</taxon>
        <taxon>Gadariae</taxon>
        <taxon>Gadiformes</taxon>
        <taxon>Gadoidei</taxon>
        <taxon>Gadidae</taxon>
        <taxon>Gadus</taxon>
    </lineage>
</organism>
<protein>
    <submittedName>
        <fullName evidence="2">Uncharacterized protein</fullName>
    </submittedName>
</protein>
<dbReference type="AlphaFoldDB" id="A0A8C5ATT3"/>
<dbReference type="Proteomes" id="UP000694546">
    <property type="component" value="Chromosome 9"/>
</dbReference>
<proteinExistence type="predicted"/>
<evidence type="ECO:0000313" key="2">
    <source>
        <dbReference type="Ensembl" id="ENSGMOP00000036472.1"/>
    </source>
</evidence>
<reference evidence="2" key="2">
    <citation type="submission" date="2025-09" db="UniProtKB">
        <authorList>
            <consortium name="Ensembl"/>
        </authorList>
    </citation>
    <scope>IDENTIFICATION</scope>
</reference>